<dbReference type="PANTHER" id="PTHR13091">
    <property type="entry name" value="AMPLIFIED IN BREAST CANCER 2-RELATED"/>
    <property type="match status" value="1"/>
</dbReference>
<dbReference type="EMBL" id="CAMGYJ010000004">
    <property type="protein sequence ID" value="CAI0398087.1"/>
    <property type="molecule type" value="Genomic_DNA"/>
</dbReference>
<dbReference type="PANTHER" id="PTHR13091:SF0">
    <property type="entry name" value="NONSENSE-MEDIATED MRNA DECAY FACTOR SMG8"/>
    <property type="match status" value="1"/>
</dbReference>
<keyword evidence="2" id="KW-0866">Nonsense-mediated mRNA decay</keyword>
<dbReference type="AlphaFoldDB" id="A0AAV0IKH8"/>
<feature type="region of interest" description="Disordered" evidence="4">
    <location>
        <begin position="973"/>
        <end position="1005"/>
    </location>
</feature>
<feature type="region of interest" description="Disordered" evidence="4">
    <location>
        <begin position="1"/>
        <end position="55"/>
    </location>
</feature>
<feature type="compositionally biased region" description="Low complexity" evidence="4">
    <location>
        <begin position="219"/>
        <end position="242"/>
    </location>
</feature>
<feature type="compositionally biased region" description="Pro residues" evidence="4">
    <location>
        <begin position="31"/>
        <end position="51"/>
    </location>
</feature>
<feature type="region of interest" description="Disordered" evidence="4">
    <location>
        <begin position="781"/>
        <end position="811"/>
    </location>
</feature>
<keyword evidence="6" id="KW-1185">Reference proteome</keyword>
<comment type="caution">
    <text evidence="5">The sequence shown here is derived from an EMBL/GenBank/DDBJ whole genome shotgun (WGS) entry which is preliminary data.</text>
</comment>
<organism evidence="5 6">
    <name type="scientific">Linum tenue</name>
    <dbReference type="NCBI Taxonomy" id="586396"/>
    <lineage>
        <taxon>Eukaryota</taxon>
        <taxon>Viridiplantae</taxon>
        <taxon>Streptophyta</taxon>
        <taxon>Embryophyta</taxon>
        <taxon>Tracheophyta</taxon>
        <taxon>Spermatophyta</taxon>
        <taxon>Magnoliopsida</taxon>
        <taxon>eudicotyledons</taxon>
        <taxon>Gunneridae</taxon>
        <taxon>Pentapetalae</taxon>
        <taxon>rosids</taxon>
        <taxon>fabids</taxon>
        <taxon>Malpighiales</taxon>
        <taxon>Linaceae</taxon>
        <taxon>Linum</taxon>
    </lineage>
</organism>
<evidence type="ECO:0000256" key="3">
    <source>
        <dbReference type="ARBA" id="ARBA00029509"/>
    </source>
</evidence>
<feature type="compositionally biased region" description="Polar residues" evidence="4">
    <location>
        <begin position="292"/>
        <end position="314"/>
    </location>
</feature>
<feature type="region of interest" description="Disordered" evidence="4">
    <location>
        <begin position="836"/>
        <end position="869"/>
    </location>
</feature>
<evidence type="ECO:0000313" key="5">
    <source>
        <dbReference type="EMBL" id="CAI0398087.1"/>
    </source>
</evidence>
<gene>
    <name evidence="5" type="ORF">LITE_LOCUS9778</name>
</gene>
<evidence type="ECO:0000256" key="1">
    <source>
        <dbReference type="ARBA" id="ARBA00006443"/>
    </source>
</evidence>
<accession>A0AAV0IKH8</accession>
<evidence type="ECO:0000313" key="6">
    <source>
        <dbReference type="Proteomes" id="UP001154282"/>
    </source>
</evidence>
<sequence>MDSLNPPILRVLSRPPVPIPVPNPISGLSRAPPPQPLPPISPGPQPPPVPTRQPDSRFPSGVVVVGFVSRIPHLSSQLINRILDANAFGSGNLAKVLFEEESREWFNRRRISYYHDEERGILFLQFCSTRCPVVHGLADAGPGFDTCLDEGELEDLQGLLFMFSVTMQVCHAIVYILEGSRVDTHILSKFRVLQAAKHALVPYFKSKSSQPFPSRPHSDSSSSRPPSAAASSSGRSKGSTSRNASSISLMSGLGSYSTLYPGHCTPVILFVFVDDFPDGLNVSSSVEETTEASQLNHSSNSSTIPRSSLPSKGSGSVVVLARPASKSEGGVRKKAQSSIEAQIRFLIKKCRVLSGSEVAHAGGSRGGGVPSSSPLFSFDASRAVVLLDRCTIRGGESLDFATKMVDDVLNGKATSDSLLVESNGHQSANKEDISSIKEFLQRVSDILRGRGGFTNNGSGTGVGMAAVAAAAAAASAASGKSFSSASELPTVEGWLSCSQHLLHGLLSAKHGIVDDMEISNRKTQGVASRGVDPMDFSASLLENATGLNSKFSKSWCERALPTAKDVYMRGLPPCYPTSLHETHLKKALHAFNSMVRGPAVELFARRLEDECTDIWKSGRQLCDAVSLTGKPCMHRRHDFSSSSQLLEEPKTHSSGYFFLHACACGRSRGLRPDPFSFESANDPNCFPDCEKGLPVVQLQANDMGPVRSSSWTLIRIGGGRYYDPSKGIIQSGFSTTQKFLSKWIVLLEKPTNPNDFSTSAFHLQSVSRPMVEPPVELNSEVDKKKIDGQQLYSAESQSRTEMERKQLEHGRSDEKIISFGMGLTNHNMRKPFSEVVAGSSTRDSGFPPLQQRRHPSAAGSEKSIKQNRSRVPSIVQIHATFEQGSQKVKEVSTSLKVSNGSSSVGGLDGDPILRIGSNLVPVNVNNGAVIESNPVVKHAEVYFGFEHECPYGHRFLLNADHLNELGSAYSLHKKHDTPHVETSSQNVTGQPSLGKKGSRGKLYRSSGSVTVASADKVRNAERSKEMRAYGSGSGRSNQRFISAPVDSNLVKELRTDLDSVSIDDSGSEFSMLNRNIPLFMNCPYCRHSKGKKDPKIKFAGTVSQLQRIFLVTPTFPIVLAVCPIIQFEESCLPPSVPDREKKLQFTLGSQVVLPPESFISLRLPFIYGVQLEDGRQHPFGAFEHQPEMTAWIVKGTALHLISKQNSLPSESQT</sequence>
<protein>
    <recommendedName>
        <fullName evidence="3">Nonsense-mediated mRNA decay factor SMG8</fullName>
    </recommendedName>
</protein>
<dbReference type="InterPro" id="IPR019354">
    <property type="entry name" value="SMG8-like"/>
</dbReference>
<name>A0AAV0IKH8_9ROSI</name>
<evidence type="ECO:0000256" key="4">
    <source>
        <dbReference type="SAM" id="MobiDB-lite"/>
    </source>
</evidence>
<proteinExistence type="inferred from homology"/>
<dbReference type="Pfam" id="PF10220">
    <property type="entry name" value="Smg8_Smg9"/>
    <property type="match status" value="2"/>
</dbReference>
<comment type="similarity">
    <text evidence="1">Belongs to the SMG8 family.</text>
</comment>
<feature type="region of interest" description="Disordered" evidence="4">
    <location>
        <begin position="206"/>
        <end position="244"/>
    </location>
</feature>
<dbReference type="Proteomes" id="UP001154282">
    <property type="component" value="Unassembled WGS sequence"/>
</dbReference>
<feature type="compositionally biased region" description="Polar residues" evidence="4">
    <location>
        <begin position="980"/>
        <end position="991"/>
    </location>
</feature>
<feature type="compositionally biased region" description="Basic and acidic residues" evidence="4">
    <location>
        <begin position="798"/>
        <end position="811"/>
    </location>
</feature>
<reference evidence="5" key="1">
    <citation type="submission" date="2022-08" db="EMBL/GenBank/DDBJ databases">
        <authorList>
            <person name="Gutierrez-Valencia J."/>
        </authorList>
    </citation>
    <scope>NUCLEOTIDE SEQUENCE</scope>
</reference>
<evidence type="ECO:0000256" key="2">
    <source>
        <dbReference type="ARBA" id="ARBA00023161"/>
    </source>
</evidence>
<feature type="region of interest" description="Disordered" evidence="4">
    <location>
        <begin position="287"/>
        <end position="316"/>
    </location>
</feature>
<dbReference type="GO" id="GO:0000184">
    <property type="term" value="P:nuclear-transcribed mRNA catabolic process, nonsense-mediated decay"/>
    <property type="evidence" value="ECO:0007669"/>
    <property type="project" value="UniProtKB-KW"/>
</dbReference>